<name>A0A2T3LF43_9GAMM</name>
<dbReference type="Proteomes" id="UP000241803">
    <property type="component" value="Unassembled WGS sequence"/>
</dbReference>
<organism evidence="1 2">
    <name type="scientific">Photobacterium indicum</name>
    <dbReference type="NCBI Taxonomy" id="81447"/>
    <lineage>
        <taxon>Bacteria</taxon>
        <taxon>Pseudomonadati</taxon>
        <taxon>Pseudomonadota</taxon>
        <taxon>Gammaproteobacteria</taxon>
        <taxon>Vibrionales</taxon>
        <taxon>Vibrionaceae</taxon>
        <taxon>Photobacterium</taxon>
    </lineage>
</organism>
<dbReference type="AlphaFoldDB" id="A0A2T3LF43"/>
<proteinExistence type="predicted"/>
<dbReference type="EMBL" id="PYOC01000001">
    <property type="protein sequence ID" value="PSV50002.1"/>
    <property type="molecule type" value="Genomic_DNA"/>
</dbReference>
<gene>
    <name evidence="1" type="ORF">C9J47_05490</name>
</gene>
<keyword evidence="2" id="KW-1185">Reference proteome</keyword>
<accession>A0A2T3LF43</accession>
<evidence type="ECO:0000313" key="1">
    <source>
        <dbReference type="EMBL" id="PSV50002.1"/>
    </source>
</evidence>
<protein>
    <submittedName>
        <fullName evidence="1">Uncharacterized protein</fullName>
    </submittedName>
</protein>
<comment type="caution">
    <text evidence="1">The sequence shown here is derived from an EMBL/GenBank/DDBJ whole genome shotgun (WGS) entry which is preliminary data.</text>
</comment>
<sequence>MTIQLRMEPHLWGSFIEFLKAHKYEVVKSCSTKQPYIINHVETPELSHFIELKHGLWIIPLGLYFKALEFYKSNKPEKEILIQICDYCMYEFCLIEHNWCCPKCSTSNVPF</sequence>
<reference evidence="1 2" key="1">
    <citation type="submission" date="2018-03" db="EMBL/GenBank/DDBJ databases">
        <title>Whole genome sequencing of Histamine producing bacteria.</title>
        <authorList>
            <person name="Butler K."/>
        </authorList>
    </citation>
    <scope>NUCLEOTIDE SEQUENCE [LARGE SCALE GENOMIC DNA]</scope>
    <source>
        <strain evidence="1 2">ATCC 19614</strain>
    </source>
</reference>
<evidence type="ECO:0000313" key="2">
    <source>
        <dbReference type="Proteomes" id="UP000241803"/>
    </source>
</evidence>